<feature type="transmembrane region" description="Helical" evidence="1">
    <location>
        <begin position="115"/>
        <end position="136"/>
    </location>
</feature>
<feature type="transmembrane region" description="Helical" evidence="1">
    <location>
        <begin position="6"/>
        <end position="27"/>
    </location>
</feature>
<reference evidence="3 4" key="1">
    <citation type="journal article" date="2011" name="Proc. Natl. Acad. Sci. U.S.A.">
        <title>Evolutionary erosion of yeast sex chromosomes by mating-type switching accidents.</title>
        <authorList>
            <person name="Gordon J.L."/>
            <person name="Armisen D."/>
            <person name="Proux-Wera E."/>
            <person name="Oheigeartaigh S.S."/>
            <person name="Byrne K.P."/>
            <person name="Wolfe K.H."/>
        </authorList>
    </citation>
    <scope>NUCLEOTIDE SEQUENCE [LARGE SCALE GENOMIC DNA]</scope>
    <source>
        <strain evidence="4">ATCC 24235 / CBS 4417 / NBRC 1672 / NRRL Y-8282 / UCD 70-5</strain>
    </source>
</reference>
<evidence type="ECO:0000313" key="4">
    <source>
        <dbReference type="Proteomes" id="UP000005666"/>
    </source>
</evidence>
<sequence>MILSQLINIFILIISTLANFGICDNMSMNMDDTSAYTRPDIQDAGNRTFHWLCCVFLLFLLPSVSASYSFAGRINVSMFLQIISCIYSVVEALFLRFSDNDGVENRTSRGSAWSILILLGLSLFFGGLASGTGLLIKNKLLQTFISNTGESRLKYAHNALSFLVVINGFTKSCLAPVAMFGFCRESHTGQCIAHGIMGNAFVLYGFIYAMVLVIPSIRNNKGPYSQDYIDSWVMCLWGIVNTFTEHRWGREGWNHGDYQHTAMGIIWWAGGLLGIFLGRGGKRTFVPSLLIIFTGWAMSEHSQHLIISTKVHYFFGLILMVGGSLRIIEISFLLKDQRTLDKIYSFQYLAPFCLVCGGILFMGASEEQLVLVLRLGADHSAYLLVAVAAAFLLYLWMLLCLELYNHLATQQEKGFLSNYASTLPSHMVDIESSTVSNQDDIDDDIDFELASN</sequence>
<dbReference type="STRING" id="1071381.G8C2F7"/>
<dbReference type="HOGENOM" id="CLU_034579_1_0_1"/>
<dbReference type="AlphaFoldDB" id="G8C2F7"/>
<organism evidence="3 4">
    <name type="scientific">Tetrapisispora phaffii (strain ATCC 24235 / CBS 4417 / NBRC 1672 / NRRL Y-8282 / UCD 70-5)</name>
    <name type="common">Yeast</name>
    <name type="synonym">Fabospora phaffii</name>
    <dbReference type="NCBI Taxonomy" id="1071381"/>
    <lineage>
        <taxon>Eukaryota</taxon>
        <taxon>Fungi</taxon>
        <taxon>Dikarya</taxon>
        <taxon>Ascomycota</taxon>
        <taxon>Saccharomycotina</taxon>
        <taxon>Saccharomycetes</taxon>
        <taxon>Saccharomycetales</taxon>
        <taxon>Saccharomycetaceae</taxon>
        <taxon>Tetrapisispora</taxon>
    </lineage>
</organism>
<feature type="transmembrane region" description="Helical" evidence="1">
    <location>
        <begin position="195"/>
        <end position="217"/>
    </location>
</feature>
<keyword evidence="1" id="KW-1133">Transmembrane helix</keyword>
<evidence type="ECO:0000313" key="3">
    <source>
        <dbReference type="EMBL" id="CCE66335.1"/>
    </source>
</evidence>
<dbReference type="Proteomes" id="UP000005666">
    <property type="component" value="Chromosome 16"/>
</dbReference>
<proteinExistence type="predicted"/>
<dbReference type="eggNOG" id="ENOG502QRB1">
    <property type="taxonomic scope" value="Eukaryota"/>
</dbReference>
<accession>G8C2F7</accession>
<feature type="transmembrane region" description="Helical" evidence="1">
    <location>
        <begin position="384"/>
        <end position="404"/>
    </location>
</feature>
<feature type="transmembrane region" description="Helical" evidence="1">
    <location>
        <begin position="76"/>
        <end position="95"/>
    </location>
</feature>
<dbReference type="GeneID" id="11530888"/>
<keyword evidence="1" id="KW-0812">Transmembrane</keyword>
<dbReference type="OMA" id="DYQHTAM"/>
<feature type="transmembrane region" description="Helical" evidence="1">
    <location>
        <begin position="48"/>
        <end position="70"/>
    </location>
</feature>
<feature type="transmembrane region" description="Helical" evidence="1">
    <location>
        <begin position="156"/>
        <end position="183"/>
    </location>
</feature>
<dbReference type="KEGG" id="tpf:TPHA_0P01780"/>
<dbReference type="InterPro" id="IPR018827">
    <property type="entry name" value="YTP1_C"/>
</dbReference>
<dbReference type="OrthoDB" id="4137487at2759"/>
<gene>
    <name evidence="3" type="primary">TPHA0P01780</name>
    <name evidence="3" type="ordered locus">TPHA_0P01780</name>
</gene>
<dbReference type="PANTHER" id="PTHR31685">
    <property type="entry name" value="INTEGRAL MEMBRANE PROTEIN (AFU_ORTHOLOGUE AFUA_6G12730)-RELATED"/>
    <property type="match status" value="1"/>
</dbReference>
<feature type="transmembrane region" description="Helical" evidence="1">
    <location>
        <begin position="311"/>
        <end position="334"/>
    </location>
</feature>
<keyword evidence="4" id="KW-1185">Reference proteome</keyword>
<keyword evidence="1" id="KW-0472">Membrane</keyword>
<evidence type="ECO:0000259" key="2">
    <source>
        <dbReference type="Pfam" id="PF10355"/>
    </source>
</evidence>
<dbReference type="EMBL" id="HE612871">
    <property type="protein sequence ID" value="CCE66335.1"/>
    <property type="molecule type" value="Genomic_DNA"/>
</dbReference>
<dbReference type="PANTHER" id="PTHR31685:SF2">
    <property type="entry name" value="PROTEIN YTP1"/>
    <property type="match status" value="1"/>
</dbReference>
<protein>
    <recommendedName>
        <fullName evidence="2">Protein YTP1-like C-terminal domain-containing protein</fullName>
    </recommendedName>
</protein>
<dbReference type="RefSeq" id="XP_003688769.1">
    <property type="nucleotide sequence ID" value="XM_003688721.1"/>
</dbReference>
<evidence type="ECO:0000256" key="1">
    <source>
        <dbReference type="SAM" id="Phobius"/>
    </source>
</evidence>
<feature type="transmembrane region" description="Helical" evidence="1">
    <location>
        <begin position="346"/>
        <end position="364"/>
    </location>
</feature>
<name>G8C2F7_TETPH</name>
<feature type="domain" description="Protein YTP1-like C-terminal" evidence="2">
    <location>
        <begin position="168"/>
        <end position="404"/>
    </location>
</feature>
<feature type="transmembrane region" description="Helical" evidence="1">
    <location>
        <begin position="258"/>
        <end position="277"/>
    </location>
</feature>
<dbReference type="Pfam" id="PF10355">
    <property type="entry name" value="Ytp1"/>
    <property type="match status" value="1"/>
</dbReference>